<comment type="caution">
    <text evidence="1">The sequence shown here is derived from an EMBL/GenBank/DDBJ whole genome shotgun (WGS) entry which is preliminary data.</text>
</comment>
<accession>A0ACB0JQC6</accession>
<gene>
    <name evidence="1" type="ORF">MILVUS5_LOCUS14570</name>
</gene>
<sequence length="925" mass="102611">MAEQKTLRELAAPDINYNSLCIEYPNVAVAFELKPGLIHLLPKFSGLSGEDPHRHLKEFQVVCSTPLRPEGITEDHIKLRAFPFSLQGAAKDWLYYLQPNTVASWTDLKKLFLEKYFPASRAASIRKDICGIRQCDSESLSEYWERFKQLVSSCPQHQISEQLLIQYFYEGLLPMDRNILDAASGGALVDKTPAAAKALIENMSLNSQQFTTRSNSVVLTKGVNEIQASPPNKAIEIRLDELTSLVKQLALGKTRTVGRVCGICTSPEHPTDICPILQDESITELPQAYAANVYNQGNNQNRYNAPDLSTNRYHPNWRNHPNLQYATSGSSLEDIVKQLAAQIQTTNASMNDLKTQVGQLVTTMNQMQTQSSRNLPDQTVPNPNVSAITLRSGKEVDAAVEASVDNSGEKNDKNNKNKSTPTPAPTPTPELDEDEEQSIPLPFPQRAVKSKREHQFDMDREILDVFKKVEVNIPLLEAIKQIPKYAKLLKEMCTNKRKLKGNSRVNMSRNVSAIIHQTDLPEKCEDLGVFTVPCTIGTTEFGSCMLDLGSSINVMPTSIYNSLSLGPLQPTGLVIQLANRSITRPKGIIEDVLVKVNDLIFPADFYILDMERETSSSKGTLILGRPFMRTARAKIDAYAGTLSMAFGNRVIRFNLFDAMKHPHEEHSVFALDLFDGLIDNECADEFINGFPSIVGFDDTFTGQDSTNIEICSVYAKINDNHVATNSTDTISTYTGTSNTITVANIDILGGSSTIPQESKVQSDLDELYAALGIDQSAEIFSCECGICNVCLEINAAILGEDILMLTTTCAEIQTNSITLEVDTKNVDFSRKQLLPIVEKLLVEPLIKPRDKQLFFTIYASLPPILSDSQAQFGFSVFHVFVIAGPPHFVLLYKFTWYLLFLVSCVRSAERPPPKPPDMDFPAATA</sequence>
<protein>
    <submittedName>
        <fullName evidence="1">Uncharacterized protein</fullName>
    </submittedName>
</protein>
<proteinExistence type="predicted"/>
<evidence type="ECO:0000313" key="2">
    <source>
        <dbReference type="Proteomes" id="UP001177021"/>
    </source>
</evidence>
<dbReference type="EMBL" id="CASHSV030000109">
    <property type="protein sequence ID" value="CAJ2645717.1"/>
    <property type="molecule type" value="Genomic_DNA"/>
</dbReference>
<organism evidence="1 2">
    <name type="scientific">Trifolium pratense</name>
    <name type="common">Red clover</name>
    <dbReference type="NCBI Taxonomy" id="57577"/>
    <lineage>
        <taxon>Eukaryota</taxon>
        <taxon>Viridiplantae</taxon>
        <taxon>Streptophyta</taxon>
        <taxon>Embryophyta</taxon>
        <taxon>Tracheophyta</taxon>
        <taxon>Spermatophyta</taxon>
        <taxon>Magnoliopsida</taxon>
        <taxon>eudicotyledons</taxon>
        <taxon>Gunneridae</taxon>
        <taxon>Pentapetalae</taxon>
        <taxon>rosids</taxon>
        <taxon>fabids</taxon>
        <taxon>Fabales</taxon>
        <taxon>Fabaceae</taxon>
        <taxon>Papilionoideae</taxon>
        <taxon>50 kb inversion clade</taxon>
        <taxon>NPAAA clade</taxon>
        <taxon>Hologalegina</taxon>
        <taxon>IRL clade</taxon>
        <taxon>Trifolieae</taxon>
        <taxon>Trifolium</taxon>
    </lineage>
</organism>
<name>A0ACB0JQC6_TRIPR</name>
<evidence type="ECO:0000313" key="1">
    <source>
        <dbReference type="EMBL" id="CAJ2645717.1"/>
    </source>
</evidence>
<keyword evidence="2" id="KW-1185">Reference proteome</keyword>
<reference evidence="1" key="1">
    <citation type="submission" date="2023-10" db="EMBL/GenBank/DDBJ databases">
        <authorList>
            <person name="Rodriguez Cubillos JULIANA M."/>
            <person name="De Vega J."/>
        </authorList>
    </citation>
    <scope>NUCLEOTIDE SEQUENCE</scope>
</reference>
<dbReference type="Proteomes" id="UP001177021">
    <property type="component" value="Unassembled WGS sequence"/>
</dbReference>